<feature type="site" description="Lowers pKa of active site Cys" evidence="3">
    <location>
        <position position="323"/>
    </location>
</feature>
<dbReference type="STRING" id="554155.C5FXT2"/>
<gene>
    <name evidence="5" type="ORF">MCYG_07941</name>
</gene>
<feature type="binding site" evidence="2">
    <location>
        <begin position="178"/>
        <end position="179"/>
    </location>
    <ligand>
        <name>glutathione</name>
        <dbReference type="ChEBI" id="CHEBI:57925"/>
    </ligand>
</feature>
<feature type="domain" description="GST N-terminal" evidence="4">
    <location>
        <begin position="87"/>
        <end position="187"/>
    </location>
</feature>
<dbReference type="PIRSF" id="PIRSF015753">
    <property type="entry name" value="GST"/>
    <property type="match status" value="1"/>
</dbReference>
<dbReference type="PANTHER" id="PTHR32419">
    <property type="entry name" value="GLUTATHIONYL-HYDROQUINONE REDUCTASE"/>
    <property type="match status" value="1"/>
</dbReference>
<dbReference type="EMBL" id="DS995707">
    <property type="protein sequence ID" value="EEQ35122.1"/>
    <property type="molecule type" value="Genomic_DNA"/>
</dbReference>
<dbReference type="Pfam" id="PF13410">
    <property type="entry name" value="GST_C_2"/>
    <property type="match status" value="1"/>
</dbReference>
<dbReference type="SUPFAM" id="SSF52833">
    <property type="entry name" value="Thioredoxin-like"/>
    <property type="match status" value="1"/>
</dbReference>
<dbReference type="GO" id="GO:0005737">
    <property type="term" value="C:cytoplasm"/>
    <property type="evidence" value="ECO:0007669"/>
    <property type="project" value="TreeGrafter"/>
</dbReference>
<keyword evidence="6" id="KW-1185">Reference proteome</keyword>
<dbReference type="AlphaFoldDB" id="C5FXT2"/>
<dbReference type="InterPro" id="IPR036282">
    <property type="entry name" value="Glutathione-S-Trfase_C_sf"/>
</dbReference>
<protein>
    <submittedName>
        <fullName evidence="5">Glutathione S-transferase Gst3</fullName>
    </submittedName>
</protein>
<dbReference type="Pfam" id="PF13409">
    <property type="entry name" value="GST_N_2"/>
    <property type="match status" value="1"/>
</dbReference>
<dbReference type="Proteomes" id="UP000002035">
    <property type="component" value="Unassembled WGS sequence"/>
</dbReference>
<feature type="active site" description="Proton donor/acceptor" evidence="1">
    <location>
        <position position="228"/>
    </location>
</feature>
<feature type="active site" description="Nucleophile" evidence="1">
    <location>
        <position position="88"/>
    </location>
</feature>
<dbReference type="eggNOG" id="KOG2903">
    <property type="taxonomic scope" value="Eukaryota"/>
</dbReference>
<feature type="binding site" evidence="2">
    <location>
        <begin position="160"/>
        <end position="163"/>
    </location>
    <ligand>
        <name>glutathione</name>
        <dbReference type="ChEBI" id="CHEBI:57925"/>
    </ligand>
</feature>
<evidence type="ECO:0000256" key="2">
    <source>
        <dbReference type="PIRSR" id="PIRSR015753-2"/>
    </source>
</evidence>
<name>C5FXT2_ARTOC</name>
<dbReference type="InterPro" id="IPR016639">
    <property type="entry name" value="GST_Omega/GSH"/>
</dbReference>
<dbReference type="SUPFAM" id="SSF47616">
    <property type="entry name" value="GST C-terminal domain-like"/>
    <property type="match status" value="1"/>
</dbReference>
<dbReference type="OrthoDB" id="2309723at2759"/>
<dbReference type="PANTHER" id="PTHR32419:SF6">
    <property type="entry name" value="GLUTATHIONE S-TRANSFERASE OMEGA-LIKE 1-RELATED"/>
    <property type="match status" value="1"/>
</dbReference>
<dbReference type="VEuPathDB" id="FungiDB:MCYG_07941"/>
<organism evidence="5 6">
    <name type="scientific">Arthroderma otae (strain ATCC MYA-4605 / CBS 113480)</name>
    <name type="common">Microsporum canis</name>
    <dbReference type="NCBI Taxonomy" id="554155"/>
    <lineage>
        <taxon>Eukaryota</taxon>
        <taxon>Fungi</taxon>
        <taxon>Dikarya</taxon>
        <taxon>Ascomycota</taxon>
        <taxon>Pezizomycotina</taxon>
        <taxon>Eurotiomycetes</taxon>
        <taxon>Eurotiomycetidae</taxon>
        <taxon>Onygenales</taxon>
        <taxon>Arthrodermataceae</taxon>
        <taxon>Microsporum</taxon>
    </lineage>
</organism>
<evidence type="ECO:0000256" key="3">
    <source>
        <dbReference type="PIRSR" id="PIRSR015753-3"/>
    </source>
</evidence>
<proteinExistence type="predicted"/>
<dbReference type="Gene3D" id="1.20.1050.10">
    <property type="match status" value="1"/>
</dbReference>
<dbReference type="Gene3D" id="3.40.30.10">
    <property type="entry name" value="Glutaredoxin"/>
    <property type="match status" value="1"/>
</dbReference>
<dbReference type="GeneID" id="9230873"/>
<evidence type="ECO:0000313" key="6">
    <source>
        <dbReference type="Proteomes" id="UP000002035"/>
    </source>
</evidence>
<dbReference type="HOGENOM" id="CLU_037263_0_1_1"/>
<evidence type="ECO:0000259" key="4">
    <source>
        <dbReference type="Pfam" id="PF13409"/>
    </source>
</evidence>
<evidence type="ECO:0000256" key="1">
    <source>
        <dbReference type="PIRSR" id="PIRSR015753-1"/>
    </source>
</evidence>
<dbReference type="CDD" id="cd03190">
    <property type="entry name" value="GST_C_Omega_like"/>
    <property type="match status" value="1"/>
</dbReference>
<dbReference type="InterPro" id="IPR036249">
    <property type="entry name" value="Thioredoxin-like_sf"/>
</dbReference>
<reference evidence="6" key="1">
    <citation type="journal article" date="2012" name="MBio">
        <title>Comparative genome analysis of Trichophyton rubrum and related dermatophytes reveals candidate genes involved in infection.</title>
        <authorList>
            <person name="Martinez D.A."/>
            <person name="Oliver B.G."/>
            <person name="Graeser Y."/>
            <person name="Goldberg J.M."/>
            <person name="Li W."/>
            <person name="Martinez-Rossi N.M."/>
            <person name="Monod M."/>
            <person name="Shelest E."/>
            <person name="Barton R.C."/>
            <person name="Birch E."/>
            <person name="Brakhage A.A."/>
            <person name="Chen Z."/>
            <person name="Gurr S.J."/>
            <person name="Heiman D."/>
            <person name="Heitman J."/>
            <person name="Kosti I."/>
            <person name="Rossi A."/>
            <person name="Saif S."/>
            <person name="Samalova M."/>
            <person name="Saunders C.W."/>
            <person name="Shea T."/>
            <person name="Summerbell R.C."/>
            <person name="Xu J."/>
            <person name="Young S."/>
            <person name="Zeng Q."/>
            <person name="Birren B.W."/>
            <person name="Cuomo C.A."/>
            <person name="White T.C."/>
        </authorList>
    </citation>
    <scope>NUCLEOTIDE SEQUENCE [LARGE SCALE GENOMIC DNA]</scope>
    <source>
        <strain evidence="6">ATCC MYA-4605 / CBS 113480</strain>
    </source>
</reference>
<dbReference type="FunFam" id="3.40.30.10:FF:000162">
    <property type="entry name" value="Glutathione S-transferase Gst3"/>
    <property type="match status" value="1"/>
</dbReference>
<evidence type="ECO:0000313" key="5">
    <source>
        <dbReference type="EMBL" id="EEQ35122.1"/>
    </source>
</evidence>
<keyword evidence="5" id="KW-0808">Transferase</keyword>
<dbReference type="InterPro" id="IPR004045">
    <property type="entry name" value="Glutathione_S-Trfase_N"/>
</dbReference>
<dbReference type="InterPro" id="IPR047047">
    <property type="entry name" value="GST_Omega-like_C"/>
</dbReference>
<accession>C5FXT2</accession>
<dbReference type="GO" id="GO:0004364">
    <property type="term" value="F:glutathione transferase activity"/>
    <property type="evidence" value="ECO:0007669"/>
    <property type="project" value="InterPro"/>
</dbReference>
<sequence>MFSLFRPANIFCALKNASVPLMSAKNLSSLSTMATGNDVKITSWVSPDDKSGEYKRGQSAFRNWISKKPGAQFPPEKDRYHLYVSYACPWAHRTLITRKLKGLEDIVPFTAVHWHMGEKGWRFVTPDEKLPGENVTADPLNNFSHLRDIYFSVNPEYKGRFTVPTLYDKKTKQIVSNESSEIIRMFYHEFDDLLDDKYKSVDPLPSALEKDIDAANEWIYDTVNNGVYKCGFATTQEAYEKAMKPLFSSLDRIESHLAKTYSPSTPYYFGKDLTEVDIRLFTTIIRFDPVSGYPAIHRWVRHLYWDHPAFGETTQFEHIKKHYTKSHGQINQFAITPVGPVPDIMGKEEEVNAVGK</sequence>
<dbReference type="RefSeq" id="XP_002844158.1">
    <property type="nucleotide sequence ID" value="XM_002844112.1"/>
</dbReference>
<feature type="binding site" evidence="2">
    <location>
        <position position="121"/>
    </location>
    <ligand>
        <name>glutathione</name>
        <dbReference type="ChEBI" id="CHEBI:57925"/>
    </ligand>
</feature>
<dbReference type="OMA" id="PWANRAI"/>